<dbReference type="PANTHER" id="PTHR20935:SF0">
    <property type="entry name" value="SERINE_THREONINE-PROTEIN PHOSPHATASE PGAM5, MITOCHONDRIAL"/>
    <property type="match status" value="1"/>
</dbReference>
<organism evidence="3 4">
    <name type="scientific">Actibacterium pelagium</name>
    <dbReference type="NCBI Taxonomy" id="2029103"/>
    <lineage>
        <taxon>Bacteria</taxon>
        <taxon>Pseudomonadati</taxon>
        <taxon>Pseudomonadota</taxon>
        <taxon>Alphaproteobacteria</taxon>
        <taxon>Rhodobacterales</taxon>
        <taxon>Roseobacteraceae</taxon>
        <taxon>Actibacterium</taxon>
    </lineage>
</organism>
<dbReference type="Gene3D" id="3.40.50.1240">
    <property type="entry name" value="Phosphoglycerate mutase-like"/>
    <property type="match status" value="1"/>
</dbReference>
<comment type="caution">
    <text evidence="3">The sequence shown here is derived from an EMBL/GenBank/DDBJ whole genome shotgun (WGS) entry which is preliminary data.</text>
</comment>
<accession>A0A917EJC6</accession>
<feature type="region of interest" description="Disordered" evidence="2">
    <location>
        <begin position="1"/>
        <end position="20"/>
    </location>
</feature>
<name>A0A917EJC6_9RHOB</name>
<protein>
    <submittedName>
        <fullName evidence="3">Phosphoglycerate mutase</fullName>
    </submittedName>
</protein>
<gene>
    <name evidence="3" type="ORF">GCM10011517_20230</name>
</gene>
<evidence type="ECO:0000313" key="4">
    <source>
        <dbReference type="Proteomes" id="UP000606730"/>
    </source>
</evidence>
<dbReference type="InterPro" id="IPR029033">
    <property type="entry name" value="His_PPase_superfam"/>
</dbReference>
<dbReference type="InterPro" id="IPR051021">
    <property type="entry name" value="Mito_Ser/Thr_phosphatase"/>
</dbReference>
<dbReference type="SMART" id="SM00855">
    <property type="entry name" value="PGAM"/>
    <property type="match status" value="1"/>
</dbReference>
<reference evidence="3" key="1">
    <citation type="journal article" date="2014" name="Int. J. Syst. Evol. Microbiol.">
        <title>Complete genome sequence of Corynebacterium casei LMG S-19264T (=DSM 44701T), isolated from a smear-ripened cheese.</title>
        <authorList>
            <consortium name="US DOE Joint Genome Institute (JGI-PGF)"/>
            <person name="Walter F."/>
            <person name="Albersmeier A."/>
            <person name="Kalinowski J."/>
            <person name="Ruckert C."/>
        </authorList>
    </citation>
    <scope>NUCLEOTIDE SEQUENCE</scope>
    <source>
        <strain evidence="3">CGMCC 1.16012</strain>
    </source>
</reference>
<sequence>MTELTLIRHGQANSQAKDEESYDNLSELGRKQAQCLGMYLQETGGFDRVISGAMRRQIQTAEELNLDGKPHVTDPRLNELDYFGLSHAVKASHGVEFPDSQEAFAAQIPQVLRVWRDDGVHEGLESFEAFRTRILAALRDAAAEGPAVLVTSTGVISTLVAIALRLEIEAKSKMFLSVQNTSVHKFEWRGDELFLNQFGATPHLDTPVRQALKSHF</sequence>
<keyword evidence="1" id="KW-0378">Hydrolase</keyword>
<proteinExistence type="predicted"/>
<dbReference type="SUPFAM" id="SSF53254">
    <property type="entry name" value="Phosphoglycerate mutase-like"/>
    <property type="match status" value="1"/>
</dbReference>
<keyword evidence="4" id="KW-1185">Reference proteome</keyword>
<evidence type="ECO:0000256" key="2">
    <source>
        <dbReference type="SAM" id="MobiDB-lite"/>
    </source>
</evidence>
<dbReference type="Proteomes" id="UP000606730">
    <property type="component" value="Unassembled WGS sequence"/>
</dbReference>
<evidence type="ECO:0000313" key="3">
    <source>
        <dbReference type="EMBL" id="GGE52390.1"/>
    </source>
</evidence>
<dbReference type="GO" id="GO:0016787">
    <property type="term" value="F:hydrolase activity"/>
    <property type="evidence" value="ECO:0007669"/>
    <property type="project" value="UniProtKB-KW"/>
</dbReference>
<dbReference type="Pfam" id="PF00300">
    <property type="entry name" value="His_Phos_1"/>
    <property type="match status" value="1"/>
</dbReference>
<dbReference type="CDD" id="cd07067">
    <property type="entry name" value="HP_PGM_like"/>
    <property type="match status" value="1"/>
</dbReference>
<dbReference type="AlphaFoldDB" id="A0A917EJC6"/>
<dbReference type="InterPro" id="IPR013078">
    <property type="entry name" value="His_Pase_superF_clade-1"/>
</dbReference>
<dbReference type="OrthoDB" id="280692at2"/>
<reference evidence="3" key="2">
    <citation type="submission" date="2020-09" db="EMBL/GenBank/DDBJ databases">
        <authorList>
            <person name="Sun Q."/>
            <person name="Zhou Y."/>
        </authorList>
    </citation>
    <scope>NUCLEOTIDE SEQUENCE</scope>
    <source>
        <strain evidence="3">CGMCC 1.16012</strain>
    </source>
</reference>
<dbReference type="PANTHER" id="PTHR20935">
    <property type="entry name" value="PHOSPHOGLYCERATE MUTASE-RELATED"/>
    <property type="match status" value="1"/>
</dbReference>
<evidence type="ECO:0000256" key="1">
    <source>
        <dbReference type="ARBA" id="ARBA00022801"/>
    </source>
</evidence>
<dbReference type="RefSeq" id="WP_095593965.1">
    <property type="nucleotide sequence ID" value="NZ_BMKN01000002.1"/>
</dbReference>
<dbReference type="EMBL" id="BMKN01000002">
    <property type="protein sequence ID" value="GGE52390.1"/>
    <property type="molecule type" value="Genomic_DNA"/>
</dbReference>